<dbReference type="OrthoDB" id="885476at2"/>
<proteinExistence type="predicted"/>
<dbReference type="Proteomes" id="UP000199672">
    <property type="component" value="Unassembled WGS sequence"/>
</dbReference>
<reference evidence="2" key="1">
    <citation type="submission" date="2016-10" db="EMBL/GenBank/DDBJ databases">
        <authorList>
            <person name="Varghese N."/>
            <person name="Submissions S."/>
        </authorList>
    </citation>
    <scope>NUCLEOTIDE SEQUENCE [LARGE SCALE GENOMIC DNA]</scope>
    <source>
        <strain evidence="2">CGMCC 1.10370</strain>
    </source>
</reference>
<dbReference type="STRING" id="739143.SAMN05216297_104238"/>
<dbReference type="AlphaFoldDB" id="A0A1I1PLE5"/>
<evidence type="ECO:0000313" key="2">
    <source>
        <dbReference type="Proteomes" id="UP000199672"/>
    </source>
</evidence>
<evidence type="ECO:0000313" key="1">
    <source>
        <dbReference type="EMBL" id="SFD10655.1"/>
    </source>
</evidence>
<accession>A0A1I1PLE5</accession>
<organism evidence="1 2">
    <name type="scientific">Flavobacterium phragmitis</name>
    <dbReference type="NCBI Taxonomy" id="739143"/>
    <lineage>
        <taxon>Bacteria</taxon>
        <taxon>Pseudomonadati</taxon>
        <taxon>Bacteroidota</taxon>
        <taxon>Flavobacteriia</taxon>
        <taxon>Flavobacteriales</taxon>
        <taxon>Flavobacteriaceae</taxon>
        <taxon>Flavobacterium</taxon>
    </lineage>
</organism>
<name>A0A1I1PLE5_9FLAO</name>
<keyword evidence="2" id="KW-1185">Reference proteome</keyword>
<gene>
    <name evidence="1" type="ORF">SAMN05216297_104238</name>
</gene>
<dbReference type="RefSeq" id="WP_091492668.1">
    <property type="nucleotide sequence ID" value="NZ_FOMH01000004.1"/>
</dbReference>
<sequence length="103" mass="12279">MNKKKTLLLLIFLVLIFLNKNVLIYRPLLNFVTTKTITGKIIDKKNFLRRGYLTNASNFYYEFNINGKEYSNPSYDNNYKIGDFVLIEYSESFPFMNRIKEVE</sequence>
<dbReference type="EMBL" id="FOMH01000004">
    <property type="protein sequence ID" value="SFD10655.1"/>
    <property type="molecule type" value="Genomic_DNA"/>
</dbReference>
<evidence type="ECO:0008006" key="3">
    <source>
        <dbReference type="Google" id="ProtNLM"/>
    </source>
</evidence>
<protein>
    <recommendedName>
        <fullName evidence="3">DUF3592 domain-containing protein</fullName>
    </recommendedName>
</protein>